<comment type="caution">
    <text evidence="7">The sequence shown here is derived from an EMBL/GenBank/DDBJ whole genome shotgun (WGS) entry which is preliminary data.</text>
</comment>
<feature type="region of interest" description="Disordered" evidence="4">
    <location>
        <begin position="1"/>
        <end position="20"/>
    </location>
</feature>
<feature type="domain" description="PilZ" evidence="5">
    <location>
        <begin position="359"/>
        <end position="451"/>
    </location>
</feature>
<dbReference type="InterPro" id="IPR009875">
    <property type="entry name" value="PilZ_domain"/>
</dbReference>
<dbReference type="Proteomes" id="UP000494245">
    <property type="component" value="Unassembled WGS sequence"/>
</dbReference>
<dbReference type="InterPro" id="IPR012349">
    <property type="entry name" value="Split_barrel_FMN-bd"/>
</dbReference>
<keyword evidence="8" id="KW-1185">Reference proteome</keyword>
<sequence>MNRTLLDEPDPHGESPAVDQEQSLLLTPGHPAVLQTRPGDPGCRVVVLGVKPGEFLMVKTPPSVLAKNGLAEGQPVRLCLENEGVVCQCEATVLSALRQPLPVLFLGWPVSFQARALRRHPRVKCLIPAQVEIAGARFAAHVRDVSLGGCRVTADLSLAPRAGELKPGDLCEVRLVMNGPGMDRLAGQVCARTLTGGELSMGLAFPPGDLTRARVERFVERLLAVEELRRRTAPGGNGNGRGPQARPMPESVLADATACVHDARKIELKALSALDIQFTGSHLYEQSLILGVDGAEALIAEMPVACGLKSCPKPGMGLRGRFQEHGSYYGFMTFVTKFVTKPRPLVFLAYPKKIETLMRRKHPRVECQIPTSVANEHFRAQGFVVDVSAGGCRVLANLEAGEPIVNVMTGDMVELSLPLGGPVCETLRAKVKSFQFAGGPVTLGLVFMPERAQAPRLDGFVARMEAASR</sequence>
<keyword evidence="2" id="KW-0547">Nucleotide-binding</keyword>
<dbReference type="InterPro" id="IPR009926">
    <property type="entry name" value="T3SS_YcgR_PilZN"/>
</dbReference>
<evidence type="ECO:0000259" key="5">
    <source>
        <dbReference type="Pfam" id="PF07238"/>
    </source>
</evidence>
<protein>
    <submittedName>
        <fullName evidence="7">Cyclic di-GMP binding protein</fullName>
    </submittedName>
</protein>
<evidence type="ECO:0000313" key="8">
    <source>
        <dbReference type="Proteomes" id="UP000494245"/>
    </source>
</evidence>
<feature type="compositionally biased region" description="Basic and acidic residues" evidence="4">
    <location>
        <begin position="1"/>
        <end position="13"/>
    </location>
</feature>
<dbReference type="RefSeq" id="WP_173085218.1">
    <property type="nucleotide sequence ID" value="NZ_BLTE01000012.1"/>
</dbReference>
<dbReference type="Pfam" id="PF12945">
    <property type="entry name" value="PilZNR"/>
    <property type="match status" value="2"/>
</dbReference>
<dbReference type="Gene3D" id="2.30.110.10">
    <property type="entry name" value="Electron Transport, Fmn-binding Protein, Chain A"/>
    <property type="match status" value="1"/>
</dbReference>
<keyword evidence="1" id="KW-0973">c-di-GMP</keyword>
<evidence type="ECO:0000259" key="6">
    <source>
        <dbReference type="Pfam" id="PF12945"/>
    </source>
</evidence>
<feature type="domain" description="PilZ" evidence="5">
    <location>
        <begin position="117"/>
        <end position="220"/>
    </location>
</feature>
<feature type="domain" description="Type III secretion system flagellar brake protein YcgR PilZN" evidence="6">
    <location>
        <begin position="279"/>
        <end position="351"/>
    </location>
</feature>
<dbReference type="Pfam" id="PF07238">
    <property type="entry name" value="PilZ"/>
    <property type="match status" value="2"/>
</dbReference>
<feature type="domain" description="Type III secretion system flagellar brake protein YcgR PilZN" evidence="6">
    <location>
        <begin position="38"/>
        <end position="109"/>
    </location>
</feature>
<evidence type="ECO:0000256" key="4">
    <source>
        <dbReference type="SAM" id="MobiDB-lite"/>
    </source>
</evidence>
<dbReference type="GO" id="GO:0035438">
    <property type="term" value="F:cyclic-di-GMP binding"/>
    <property type="evidence" value="ECO:0007669"/>
    <property type="project" value="InterPro"/>
</dbReference>
<dbReference type="AlphaFoldDB" id="A0A6V8LSS7"/>
<dbReference type="SUPFAM" id="SSF141371">
    <property type="entry name" value="PilZ domain-like"/>
    <property type="match status" value="4"/>
</dbReference>
<evidence type="ECO:0000256" key="1">
    <source>
        <dbReference type="ARBA" id="ARBA00022636"/>
    </source>
</evidence>
<evidence type="ECO:0000313" key="7">
    <source>
        <dbReference type="EMBL" id="GFK94794.1"/>
    </source>
</evidence>
<dbReference type="EMBL" id="BLTE01000012">
    <property type="protein sequence ID" value="GFK94794.1"/>
    <property type="molecule type" value="Genomic_DNA"/>
</dbReference>
<name>A0A6V8LSS7_9BACT</name>
<reference evidence="7 8" key="2">
    <citation type="submission" date="2020-05" db="EMBL/GenBank/DDBJ databases">
        <title>Draft genome sequence of Desulfovibrio sp. strainFSS-1.</title>
        <authorList>
            <person name="Shimoshige H."/>
            <person name="Kobayashi H."/>
            <person name="Maekawa T."/>
        </authorList>
    </citation>
    <scope>NUCLEOTIDE SEQUENCE [LARGE SCALE GENOMIC DNA]</scope>
    <source>
        <strain evidence="7 8">SIID29052-01</strain>
    </source>
</reference>
<proteinExistence type="predicted"/>
<evidence type="ECO:0000256" key="2">
    <source>
        <dbReference type="ARBA" id="ARBA00022741"/>
    </source>
</evidence>
<keyword evidence="3" id="KW-0975">Bacterial flagellum</keyword>
<evidence type="ECO:0000256" key="3">
    <source>
        <dbReference type="ARBA" id="ARBA00023143"/>
    </source>
</evidence>
<accession>A0A6V8LSS7</accession>
<organism evidence="7 8">
    <name type="scientific">Fundidesulfovibrio magnetotacticus</name>
    <dbReference type="NCBI Taxonomy" id="2730080"/>
    <lineage>
        <taxon>Bacteria</taxon>
        <taxon>Pseudomonadati</taxon>
        <taxon>Thermodesulfobacteriota</taxon>
        <taxon>Desulfovibrionia</taxon>
        <taxon>Desulfovibrionales</taxon>
        <taxon>Desulfovibrionaceae</taxon>
        <taxon>Fundidesulfovibrio</taxon>
    </lineage>
</organism>
<dbReference type="Gene3D" id="2.40.10.220">
    <property type="entry name" value="predicted glycosyltransferase like domains"/>
    <property type="match status" value="2"/>
</dbReference>
<gene>
    <name evidence="7" type="ORF">NNJEOMEG_02642</name>
</gene>
<reference evidence="7 8" key="1">
    <citation type="submission" date="2020-04" db="EMBL/GenBank/DDBJ databases">
        <authorList>
            <consortium name="Desulfovibrio sp. FSS-1 genome sequencing consortium"/>
            <person name="Shimoshige H."/>
            <person name="Kobayashi H."/>
            <person name="Maekawa T."/>
        </authorList>
    </citation>
    <scope>NUCLEOTIDE SEQUENCE [LARGE SCALE GENOMIC DNA]</scope>
    <source>
        <strain evidence="7 8">SIID29052-01</strain>
    </source>
</reference>